<dbReference type="InterPro" id="IPR001680">
    <property type="entry name" value="WD40_rpt"/>
</dbReference>
<evidence type="ECO:0000313" key="4">
    <source>
        <dbReference type="EMBL" id="KOS15718.1"/>
    </source>
</evidence>
<protein>
    <submittedName>
        <fullName evidence="4">Wd40 repeat-like protein</fullName>
    </submittedName>
</protein>
<dbReference type="EMBL" id="LGAV01000002">
    <property type="protein sequence ID" value="KOS15718.1"/>
    <property type="molecule type" value="Genomic_DNA"/>
</dbReference>
<gene>
    <name evidence="4" type="ORF">Malapachy_2184</name>
</gene>
<dbReference type="GO" id="GO:0005737">
    <property type="term" value="C:cytoplasm"/>
    <property type="evidence" value="ECO:0007669"/>
    <property type="project" value="TreeGrafter"/>
</dbReference>
<dbReference type="STRING" id="77020.A0A0M8MPH6"/>
<dbReference type="PANTHER" id="PTHR15574:SF40">
    <property type="entry name" value="WD AND TETRATRICOPEPTIDE REPEATS PROTEIN 1"/>
    <property type="match status" value="1"/>
</dbReference>
<comment type="caution">
    <text evidence="4">The sequence shown here is derived from an EMBL/GenBank/DDBJ whole genome shotgun (WGS) entry which is preliminary data.</text>
</comment>
<dbReference type="RefSeq" id="XP_017993350.1">
    <property type="nucleotide sequence ID" value="XM_018136676.1"/>
</dbReference>
<dbReference type="SMART" id="SM00320">
    <property type="entry name" value="WD40"/>
    <property type="match status" value="2"/>
</dbReference>
<dbReference type="Pfam" id="PF00400">
    <property type="entry name" value="WD40"/>
    <property type="match status" value="1"/>
</dbReference>
<dbReference type="OrthoDB" id="4869960at2759"/>
<evidence type="ECO:0000256" key="3">
    <source>
        <dbReference type="SAM" id="MobiDB-lite"/>
    </source>
</evidence>
<organism evidence="4 5">
    <name type="scientific">Malassezia pachydermatis</name>
    <dbReference type="NCBI Taxonomy" id="77020"/>
    <lineage>
        <taxon>Eukaryota</taxon>
        <taxon>Fungi</taxon>
        <taxon>Dikarya</taxon>
        <taxon>Basidiomycota</taxon>
        <taxon>Ustilaginomycotina</taxon>
        <taxon>Malasseziomycetes</taxon>
        <taxon>Malasseziales</taxon>
        <taxon>Malasseziaceae</taxon>
        <taxon>Malassezia</taxon>
    </lineage>
</organism>
<dbReference type="GO" id="GO:0045717">
    <property type="term" value="P:negative regulation of fatty acid biosynthetic process"/>
    <property type="evidence" value="ECO:0007669"/>
    <property type="project" value="TreeGrafter"/>
</dbReference>
<feature type="region of interest" description="Disordered" evidence="3">
    <location>
        <begin position="338"/>
        <end position="378"/>
    </location>
</feature>
<dbReference type="InterPro" id="IPR045151">
    <property type="entry name" value="DCAF8"/>
</dbReference>
<keyword evidence="1" id="KW-0853">WD repeat</keyword>
<sequence>MPTYTFGEHDGSVREVSTHPTNPNLCLTCNDDGQVFLIDLRLPSPQLAGAGYMLDQVASSPWNPNPSDGNTFAIASGRDHRASVALYDVRTAFHSSLAPIDKAQALVRYASQVVCRFEGHTISASPDTTGAQFDPSGRFIVAEMSLSQPVLYATDDSMPLATMSSRLWHPSPPISDDAGAGYRNSCTIKRGSFGFESLAGQLYFVAGSDDFRAYGWEVPGMEALREQRTELSALDWAAHTSENTVWFRGLEHGAMVLPCDLSSPAFTLEGSQSIVNSALCHPTLPMIATAGIERMIRLHYATPMSMEHTRNDYAQVRPRTRTRSSTIDMAAVARAMRRHVPSHAVSDSDAEEENIPSRSSSAQDTTTSSAEPTAAELADQETIALFDQLLEDEEGRTLFVPYEFHLSDSSDTDSIDTVAIDSMWATPSPSSSSSSASVTSGVEA</sequence>
<evidence type="ECO:0000256" key="1">
    <source>
        <dbReference type="ARBA" id="ARBA00022574"/>
    </source>
</evidence>
<dbReference type="SUPFAM" id="SSF50978">
    <property type="entry name" value="WD40 repeat-like"/>
    <property type="match status" value="1"/>
</dbReference>
<dbReference type="Gene3D" id="2.130.10.10">
    <property type="entry name" value="YVTN repeat-like/Quinoprotein amine dehydrogenase"/>
    <property type="match status" value="1"/>
</dbReference>
<evidence type="ECO:0000313" key="5">
    <source>
        <dbReference type="Proteomes" id="UP000037751"/>
    </source>
</evidence>
<keyword evidence="2" id="KW-0677">Repeat</keyword>
<name>A0A0M8MPH6_9BASI</name>
<feature type="region of interest" description="Disordered" evidence="3">
    <location>
        <begin position="423"/>
        <end position="444"/>
    </location>
</feature>
<reference evidence="4 5" key="1">
    <citation type="submission" date="2015-07" db="EMBL/GenBank/DDBJ databases">
        <title>Draft Genome Sequence of Malassezia furfur CBS1878 and Malassezia pachydermatis CBS1879.</title>
        <authorList>
            <person name="Triana S."/>
            <person name="Ohm R."/>
            <person name="Gonzalez A."/>
            <person name="DeCock H."/>
            <person name="Restrepo S."/>
            <person name="Celis A."/>
        </authorList>
    </citation>
    <scope>NUCLEOTIDE SEQUENCE [LARGE SCALE GENOMIC DNA]</scope>
    <source>
        <strain evidence="4 5">CBS 1879</strain>
    </source>
</reference>
<keyword evidence="5" id="KW-1185">Reference proteome</keyword>
<feature type="compositionally biased region" description="Low complexity" evidence="3">
    <location>
        <begin position="357"/>
        <end position="377"/>
    </location>
</feature>
<dbReference type="GO" id="GO:0080008">
    <property type="term" value="C:Cul4-RING E3 ubiquitin ligase complex"/>
    <property type="evidence" value="ECO:0007669"/>
    <property type="project" value="TreeGrafter"/>
</dbReference>
<dbReference type="Proteomes" id="UP000037751">
    <property type="component" value="Unassembled WGS sequence"/>
</dbReference>
<dbReference type="InterPro" id="IPR015943">
    <property type="entry name" value="WD40/YVTN_repeat-like_dom_sf"/>
</dbReference>
<dbReference type="AlphaFoldDB" id="A0A0M8MPH6"/>
<proteinExistence type="predicted"/>
<dbReference type="GeneID" id="28728551"/>
<evidence type="ECO:0000256" key="2">
    <source>
        <dbReference type="ARBA" id="ARBA00022737"/>
    </source>
</evidence>
<dbReference type="InterPro" id="IPR036322">
    <property type="entry name" value="WD40_repeat_dom_sf"/>
</dbReference>
<dbReference type="VEuPathDB" id="FungiDB:Malapachy_2184"/>
<dbReference type="PANTHER" id="PTHR15574">
    <property type="entry name" value="WD REPEAT DOMAIN-CONTAINING FAMILY"/>
    <property type="match status" value="1"/>
</dbReference>
<accession>A0A0M8MPH6</accession>